<gene>
    <name evidence="1" type="ORF">H1P_950014</name>
</gene>
<dbReference type="AlphaFoldDB" id="A0A563W5D9"/>
<dbReference type="Proteomes" id="UP000320055">
    <property type="component" value="Unassembled WGS sequence"/>
</dbReference>
<dbReference type="EMBL" id="CAACVJ010000704">
    <property type="protein sequence ID" value="VEP18898.1"/>
    <property type="molecule type" value="Genomic_DNA"/>
</dbReference>
<organism evidence="1 2">
    <name type="scientific">Hyella patelloides LEGE 07179</name>
    <dbReference type="NCBI Taxonomy" id="945734"/>
    <lineage>
        <taxon>Bacteria</taxon>
        <taxon>Bacillati</taxon>
        <taxon>Cyanobacteriota</taxon>
        <taxon>Cyanophyceae</taxon>
        <taxon>Pleurocapsales</taxon>
        <taxon>Hyellaceae</taxon>
        <taxon>Hyella</taxon>
    </lineage>
</organism>
<name>A0A563W5D9_9CYAN</name>
<keyword evidence="2" id="KW-1185">Reference proteome</keyword>
<protein>
    <recommendedName>
        <fullName evidence="3">Agl cluster protein AglQ</fullName>
    </recommendedName>
</protein>
<proteinExistence type="predicted"/>
<evidence type="ECO:0000313" key="2">
    <source>
        <dbReference type="Proteomes" id="UP000320055"/>
    </source>
</evidence>
<evidence type="ECO:0000313" key="1">
    <source>
        <dbReference type="EMBL" id="VEP18898.1"/>
    </source>
</evidence>
<sequence>MVKLYEIIVKSANSAYELLDTEVGNMPPGHNGSYYDEETPVRNTSHWLITFLKAYSISQEKKFLHGGQKMAKYLSSPESRPMQATFWHRKNPNKDSCNGLIGQAWTIESLIIASQELEMPELLDLAEKVFLLHPFDEQIGLWRRVGVDGSYLNYDMTFNHQLWFAAIGSILAKYASEEVKHRIMCFMSKTPQNFAVYSSGVIRHLLTLNKFEWRKKLEYSLNRPMFNLSKVLQNNHQLAYKAIGYQSFNLYAFALLKQVYPDHHLWANKTFKTALEYSQSKKYFDDVENNDYGYPYNPTGLEMPFVIQVFSQINQLMQTKWLSKQINLCYDFDKNMMTKNTKDPVTLSSRLYEATRLPNLDIEIEY</sequence>
<accession>A0A563W5D9</accession>
<evidence type="ECO:0008006" key="3">
    <source>
        <dbReference type="Google" id="ProtNLM"/>
    </source>
</evidence>
<reference evidence="1 2" key="1">
    <citation type="submission" date="2019-01" db="EMBL/GenBank/DDBJ databases">
        <authorList>
            <person name="Brito A."/>
        </authorList>
    </citation>
    <scope>NUCLEOTIDE SEQUENCE [LARGE SCALE GENOMIC DNA]</scope>
    <source>
        <strain evidence="1">1</strain>
    </source>
</reference>